<proteinExistence type="predicted"/>
<evidence type="ECO:0000313" key="1">
    <source>
        <dbReference type="EMBL" id="KGK57848.1"/>
    </source>
</evidence>
<comment type="caution">
    <text evidence="1">The sequence shown here is derived from an EMBL/GenBank/DDBJ whole genome shotgun (WGS) entry which is preliminary data.</text>
</comment>
<name>A0AB34PA63_9XANT</name>
<organism evidence="1 2">
    <name type="scientific">Xanthomonas cannabis pv. phaseoli</name>
    <dbReference type="NCBI Taxonomy" id="1885902"/>
    <lineage>
        <taxon>Bacteria</taxon>
        <taxon>Pseudomonadati</taxon>
        <taxon>Pseudomonadota</taxon>
        <taxon>Gammaproteobacteria</taxon>
        <taxon>Lysobacterales</taxon>
        <taxon>Lysobacteraceae</taxon>
        <taxon>Xanthomonas</taxon>
    </lineage>
</organism>
<reference evidence="1 2" key="1">
    <citation type="submission" date="2014-10" db="EMBL/GenBank/DDBJ databases">
        <title>Genome sequence of a Xanthomonas strain that is pathogenic on beans.</title>
        <authorList>
            <person name="Aritua V."/>
            <person name="Sapp M."/>
            <person name="Harrison J."/>
            <person name="Smith J."/>
            <person name="Studholme D."/>
        </authorList>
    </citation>
    <scope>NUCLEOTIDE SEQUENCE [LARGE SCALE GENOMIC DNA]</scope>
    <source>
        <strain evidence="1 2">Nyagatare</strain>
    </source>
</reference>
<dbReference type="AlphaFoldDB" id="A0AB34PA63"/>
<sequence>MSLAAKRRFYWRRSALARDEAFPAMPNRARARSYGNQIASQKWVIADPFNHSGAQRIGDKVASHDAQIVVLAQGAVVVGARPNRAGQFPLPVDRTRTCCLHA</sequence>
<protein>
    <submittedName>
        <fullName evidence="1">Uncharacterized protein</fullName>
    </submittedName>
</protein>
<gene>
    <name evidence="1" type="ORF">NC00_11565</name>
</gene>
<dbReference type="Proteomes" id="UP000029879">
    <property type="component" value="Unassembled WGS sequence"/>
</dbReference>
<dbReference type="EMBL" id="JRQI01000034">
    <property type="protein sequence ID" value="KGK57848.1"/>
    <property type="molecule type" value="Genomic_DNA"/>
</dbReference>
<accession>A0AB34PA63</accession>
<evidence type="ECO:0000313" key="2">
    <source>
        <dbReference type="Proteomes" id="UP000029879"/>
    </source>
</evidence>